<evidence type="ECO:0000256" key="3">
    <source>
        <dbReference type="ARBA" id="ARBA00012929"/>
    </source>
</evidence>
<dbReference type="Gene3D" id="3.40.50.720">
    <property type="entry name" value="NAD(P)-binding Rossmann-like Domain"/>
    <property type="match status" value="1"/>
</dbReference>
<dbReference type="EMBL" id="CP000507">
    <property type="protein sequence ID" value="ABM00445.1"/>
    <property type="molecule type" value="Genomic_DNA"/>
</dbReference>
<keyword evidence="9" id="KW-1185">Reference proteome</keyword>
<comment type="cofactor">
    <cofactor evidence="6">
        <name>Mg(2+)</name>
        <dbReference type="ChEBI" id="CHEBI:18420"/>
    </cofactor>
    <text evidence="6">Binds 1 Mg(2+) ion per monomer.</text>
</comment>
<dbReference type="NCBIfam" id="TIGR01214">
    <property type="entry name" value="rmlD"/>
    <property type="match status" value="1"/>
</dbReference>
<dbReference type="GO" id="GO:0019305">
    <property type="term" value="P:dTDP-rhamnose biosynthetic process"/>
    <property type="evidence" value="ECO:0007669"/>
    <property type="project" value="UniProtKB-UniPathway"/>
</dbReference>
<sequence length="301" mass="32736">MRVLLLGSSGQVGRALLAFKPAGYKLLVPGRSEVDYLQPESITDYVLFHKPQLVINCAAYTAVDKAEAETALCTRINSGACEHLAKAAAAADAVLLHLSTDYVFDGLLDRPYNEEDSPAPLSVYGHSKWLGEQTIVANCAKHLIVRTSWIFDADSNNFVNTMLRLAASRSELRVVADQVGGPTPASELARAIWQLARQSVERNGPWGVYHFSGQPFVSWYEFARSILTEAYRLCVIHQLPTITSISASEFGSPAQRPANSRLDGSKIKALYGVAAADWQSELVNILKAKARAVTSVTNPGC</sequence>
<dbReference type="CDD" id="cd05254">
    <property type="entry name" value="dTDP_HR_like_SDR_e"/>
    <property type="match status" value="1"/>
</dbReference>
<dbReference type="PANTHER" id="PTHR10491:SF4">
    <property type="entry name" value="METHIONINE ADENOSYLTRANSFERASE 2 SUBUNIT BETA"/>
    <property type="match status" value="1"/>
</dbReference>
<dbReference type="GO" id="GO:0009243">
    <property type="term" value="P:O antigen biosynthetic process"/>
    <property type="evidence" value="ECO:0007669"/>
    <property type="project" value="UniProtKB-UniPathway"/>
</dbReference>
<comment type="pathway">
    <text evidence="1 6">Carbohydrate biosynthesis; dTDP-L-rhamnose biosynthesis.</text>
</comment>
<proteinExistence type="inferred from homology"/>
<comment type="catalytic activity">
    <reaction evidence="5 6">
        <text>dTDP-beta-L-rhamnose + NADP(+) = dTDP-4-dehydro-beta-L-rhamnose + NADPH + H(+)</text>
        <dbReference type="Rhea" id="RHEA:21796"/>
        <dbReference type="ChEBI" id="CHEBI:15378"/>
        <dbReference type="ChEBI" id="CHEBI:57510"/>
        <dbReference type="ChEBI" id="CHEBI:57783"/>
        <dbReference type="ChEBI" id="CHEBI:58349"/>
        <dbReference type="ChEBI" id="CHEBI:62830"/>
        <dbReference type="EC" id="1.1.1.133"/>
    </reaction>
</comment>
<dbReference type="SUPFAM" id="SSF51735">
    <property type="entry name" value="NAD(P)-binding Rossmann-fold domains"/>
    <property type="match status" value="1"/>
</dbReference>
<evidence type="ECO:0000256" key="6">
    <source>
        <dbReference type="RuleBase" id="RU364082"/>
    </source>
</evidence>
<feature type="domain" description="RmlD-like substrate binding" evidence="7">
    <location>
        <begin position="1"/>
        <end position="288"/>
    </location>
</feature>
<dbReference type="InterPro" id="IPR029903">
    <property type="entry name" value="RmlD-like-bd"/>
</dbReference>
<accession>A1S7T8</accession>
<protein>
    <recommendedName>
        <fullName evidence="4 6">dTDP-4-dehydrorhamnose reductase</fullName>
        <ecNumber evidence="3 6">1.1.1.133</ecNumber>
    </recommendedName>
</protein>
<dbReference type="GO" id="GO:0005829">
    <property type="term" value="C:cytosol"/>
    <property type="evidence" value="ECO:0007669"/>
    <property type="project" value="TreeGrafter"/>
</dbReference>
<evidence type="ECO:0000313" key="9">
    <source>
        <dbReference type="Proteomes" id="UP000009175"/>
    </source>
</evidence>
<evidence type="ECO:0000313" key="8">
    <source>
        <dbReference type="EMBL" id="ABM00445.1"/>
    </source>
</evidence>
<name>A1S7T8_SHEAM</name>
<evidence type="ECO:0000256" key="1">
    <source>
        <dbReference type="ARBA" id="ARBA00004781"/>
    </source>
</evidence>
<organism evidence="8 9">
    <name type="scientific">Shewanella amazonensis (strain ATCC BAA-1098 / SB2B)</name>
    <dbReference type="NCBI Taxonomy" id="326297"/>
    <lineage>
        <taxon>Bacteria</taxon>
        <taxon>Pseudomonadati</taxon>
        <taxon>Pseudomonadota</taxon>
        <taxon>Gammaproteobacteria</taxon>
        <taxon>Alteromonadales</taxon>
        <taxon>Shewanellaceae</taxon>
        <taxon>Shewanella</taxon>
    </lineage>
</organism>
<comment type="function">
    <text evidence="6">Catalyzes the reduction of dTDP-6-deoxy-L-lyxo-4-hexulose to yield dTDP-L-rhamnose.</text>
</comment>
<gene>
    <name evidence="8" type="ordered locus">Sama_2239</name>
</gene>
<dbReference type="Pfam" id="PF04321">
    <property type="entry name" value="RmlD_sub_bind"/>
    <property type="match status" value="1"/>
</dbReference>
<evidence type="ECO:0000256" key="5">
    <source>
        <dbReference type="ARBA" id="ARBA00048200"/>
    </source>
</evidence>
<dbReference type="InterPro" id="IPR005913">
    <property type="entry name" value="dTDP_dehydrorham_reduct"/>
</dbReference>
<dbReference type="UniPathway" id="UPA00124"/>
<dbReference type="EC" id="1.1.1.133" evidence="3 6"/>
<keyword evidence="6 8" id="KW-0560">Oxidoreductase</keyword>
<dbReference type="GO" id="GO:0008831">
    <property type="term" value="F:dTDP-4-dehydrorhamnose reductase activity"/>
    <property type="evidence" value="ECO:0007669"/>
    <property type="project" value="UniProtKB-EC"/>
</dbReference>
<evidence type="ECO:0000259" key="7">
    <source>
        <dbReference type="Pfam" id="PF04321"/>
    </source>
</evidence>
<dbReference type="KEGG" id="saz:Sama_2239"/>
<dbReference type="RefSeq" id="WP_011760352.1">
    <property type="nucleotide sequence ID" value="NC_008700.1"/>
</dbReference>
<dbReference type="HOGENOM" id="CLU_045518_1_0_6"/>
<reference evidence="8 9" key="1">
    <citation type="submission" date="2006-12" db="EMBL/GenBank/DDBJ databases">
        <title>Complete sequence of Shewanella amazonensis SB2B.</title>
        <authorList>
            <consortium name="US DOE Joint Genome Institute"/>
            <person name="Copeland A."/>
            <person name="Lucas S."/>
            <person name="Lapidus A."/>
            <person name="Barry K."/>
            <person name="Detter J.C."/>
            <person name="Glavina del Rio T."/>
            <person name="Hammon N."/>
            <person name="Israni S."/>
            <person name="Dalin E."/>
            <person name="Tice H."/>
            <person name="Pitluck S."/>
            <person name="Munk A.C."/>
            <person name="Brettin T."/>
            <person name="Bruce D."/>
            <person name="Han C."/>
            <person name="Tapia R."/>
            <person name="Gilna P."/>
            <person name="Schmutz J."/>
            <person name="Larimer F."/>
            <person name="Land M."/>
            <person name="Hauser L."/>
            <person name="Kyrpides N."/>
            <person name="Mikhailova N."/>
            <person name="Fredrickson J."/>
            <person name="Richardson P."/>
        </authorList>
    </citation>
    <scope>NUCLEOTIDE SEQUENCE [LARGE SCALE GENOMIC DNA]</scope>
    <source>
        <strain evidence="9">ATCC BAA-1098 / SB2B</strain>
    </source>
</reference>
<dbReference type="STRING" id="326297.Sama_2239"/>
<dbReference type="AlphaFoldDB" id="A1S7T8"/>
<keyword evidence="6" id="KW-0521">NADP</keyword>
<dbReference type="Proteomes" id="UP000009175">
    <property type="component" value="Chromosome"/>
</dbReference>
<evidence type="ECO:0000256" key="2">
    <source>
        <dbReference type="ARBA" id="ARBA00010944"/>
    </source>
</evidence>
<dbReference type="UniPathway" id="UPA00281"/>
<dbReference type="Gene3D" id="3.90.25.10">
    <property type="entry name" value="UDP-galactose 4-epimerase, domain 1"/>
    <property type="match status" value="1"/>
</dbReference>
<dbReference type="eggNOG" id="COG1091">
    <property type="taxonomic scope" value="Bacteria"/>
</dbReference>
<comment type="similarity">
    <text evidence="2 6">Belongs to the dTDP-4-dehydrorhamnose reductase family.</text>
</comment>
<dbReference type="PANTHER" id="PTHR10491">
    <property type="entry name" value="DTDP-4-DEHYDRORHAMNOSE REDUCTASE"/>
    <property type="match status" value="1"/>
</dbReference>
<dbReference type="InterPro" id="IPR036291">
    <property type="entry name" value="NAD(P)-bd_dom_sf"/>
</dbReference>
<evidence type="ECO:0000256" key="4">
    <source>
        <dbReference type="ARBA" id="ARBA00017099"/>
    </source>
</evidence>